<reference evidence="6 7" key="1">
    <citation type="journal article" date="2019" name="Nat. Microbiol.">
        <title>Mediterranean grassland soil C-N compound turnover is dependent on rainfall and depth, and is mediated by genomically divergent microorganisms.</title>
        <authorList>
            <person name="Diamond S."/>
            <person name="Andeer P.F."/>
            <person name="Li Z."/>
            <person name="Crits-Christoph A."/>
            <person name="Burstein D."/>
            <person name="Anantharaman K."/>
            <person name="Lane K.R."/>
            <person name="Thomas B.C."/>
            <person name="Pan C."/>
            <person name="Northen T.R."/>
            <person name="Banfield J.F."/>
        </authorList>
    </citation>
    <scope>NUCLEOTIDE SEQUENCE [LARGE SCALE GENOMIC DNA]</scope>
    <source>
        <strain evidence="6">WS_2</strain>
    </source>
</reference>
<dbReference type="Pfam" id="PF00254">
    <property type="entry name" value="FKBP_C"/>
    <property type="match status" value="1"/>
</dbReference>
<evidence type="ECO:0000259" key="5">
    <source>
        <dbReference type="Pfam" id="PF05697"/>
    </source>
</evidence>
<dbReference type="Gene3D" id="3.30.70.1050">
    <property type="entry name" value="Trigger factor ribosome-binding domain"/>
    <property type="match status" value="1"/>
</dbReference>
<dbReference type="Pfam" id="PF05697">
    <property type="entry name" value="Trigger_N"/>
    <property type="match status" value="1"/>
</dbReference>
<dbReference type="InterPro" id="IPR008881">
    <property type="entry name" value="Trigger_fac_ribosome-bd_bac"/>
</dbReference>
<gene>
    <name evidence="6" type="primary">tig</name>
    <name evidence="6" type="ORF">E6K72_05400</name>
</gene>
<name>A0A538SYF9_UNCEI</name>
<keyword evidence="6" id="KW-0413">Isomerase</keyword>
<dbReference type="InterPro" id="IPR046357">
    <property type="entry name" value="PPIase_dom_sf"/>
</dbReference>
<proteinExistence type="predicted"/>
<dbReference type="InterPro" id="IPR036611">
    <property type="entry name" value="Trigger_fac_ribosome-bd_sf"/>
</dbReference>
<dbReference type="InterPro" id="IPR037041">
    <property type="entry name" value="Trigger_fac_C_sf"/>
</dbReference>
<dbReference type="GO" id="GO:0003755">
    <property type="term" value="F:peptidyl-prolyl cis-trans isomerase activity"/>
    <property type="evidence" value="ECO:0007669"/>
    <property type="project" value="UniProtKB-KW"/>
</dbReference>
<dbReference type="SUPFAM" id="SSF109998">
    <property type="entry name" value="Triger factor/SurA peptide-binding domain-like"/>
    <property type="match status" value="1"/>
</dbReference>
<dbReference type="GO" id="GO:0006457">
    <property type="term" value="P:protein folding"/>
    <property type="evidence" value="ECO:0007669"/>
    <property type="project" value="InterPro"/>
</dbReference>
<dbReference type="GO" id="GO:0015031">
    <property type="term" value="P:protein transport"/>
    <property type="evidence" value="ECO:0007669"/>
    <property type="project" value="InterPro"/>
</dbReference>
<comment type="caution">
    <text evidence="6">The sequence shown here is derived from an EMBL/GenBank/DDBJ whole genome shotgun (WGS) entry which is preliminary data.</text>
</comment>
<dbReference type="SUPFAM" id="SSF102735">
    <property type="entry name" value="Trigger factor ribosome-binding domain"/>
    <property type="match status" value="1"/>
</dbReference>
<dbReference type="InterPro" id="IPR001179">
    <property type="entry name" value="PPIase_FKBP_dom"/>
</dbReference>
<protein>
    <recommendedName>
        <fullName evidence="2">peptidylprolyl isomerase</fullName>
        <ecNumber evidence="2">5.2.1.8</ecNumber>
    </recommendedName>
</protein>
<feature type="domain" description="Trigger factor ribosome-binding bacterial" evidence="5">
    <location>
        <begin position="6"/>
        <end position="126"/>
    </location>
</feature>
<sequence>MNLNVRVEARLDEVARQLQRRASLPGFRPGRVPLDLVRHHFADRVEQEFIESFVPRIAGEAVDRARLNPAIPPLVRNLRFTPGQPLAFEVAVDVRPEIEARDYKRLPARRRAHVVDEAAVERVLGQMREESAVFADLDRPAQRGDVVLLDSVRLDAAGRKLASTRLKGRRIPLGTPDVVPDLENGLLGAEAGQERTLEIRYPADYAAQELAGQTVRYMVRIRKIQEKKLRDLDDTFAREVFRLESLEELRSRVRLSLEGEERVRIQREVEGAIADELIRRNP</sequence>
<dbReference type="Proteomes" id="UP000317716">
    <property type="component" value="Unassembled WGS sequence"/>
</dbReference>
<dbReference type="InterPro" id="IPR005215">
    <property type="entry name" value="Trig_fac"/>
</dbReference>
<evidence type="ECO:0000313" key="7">
    <source>
        <dbReference type="Proteomes" id="UP000317716"/>
    </source>
</evidence>
<dbReference type="EC" id="5.2.1.8" evidence="2"/>
<dbReference type="Gene3D" id="3.10.50.40">
    <property type="match status" value="1"/>
</dbReference>
<comment type="catalytic activity">
    <reaction evidence="1">
        <text>[protein]-peptidylproline (omega=180) = [protein]-peptidylproline (omega=0)</text>
        <dbReference type="Rhea" id="RHEA:16237"/>
        <dbReference type="Rhea" id="RHEA-COMP:10747"/>
        <dbReference type="Rhea" id="RHEA-COMP:10748"/>
        <dbReference type="ChEBI" id="CHEBI:83833"/>
        <dbReference type="ChEBI" id="CHEBI:83834"/>
        <dbReference type="EC" id="5.2.1.8"/>
    </reaction>
</comment>
<dbReference type="Gene3D" id="1.10.3120.10">
    <property type="entry name" value="Trigger factor, C-terminal domain"/>
    <property type="match status" value="1"/>
</dbReference>
<feature type="domain" description="PPIase FKBP-type" evidence="4">
    <location>
        <begin position="140"/>
        <end position="214"/>
    </location>
</feature>
<evidence type="ECO:0000256" key="3">
    <source>
        <dbReference type="ARBA" id="ARBA00023110"/>
    </source>
</evidence>
<evidence type="ECO:0000256" key="2">
    <source>
        <dbReference type="ARBA" id="ARBA00013194"/>
    </source>
</evidence>
<keyword evidence="3" id="KW-0697">Rotamase</keyword>
<dbReference type="SUPFAM" id="SSF54534">
    <property type="entry name" value="FKBP-like"/>
    <property type="match status" value="1"/>
</dbReference>
<dbReference type="NCBIfam" id="TIGR00115">
    <property type="entry name" value="tig"/>
    <property type="match status" value="1"/>
</dbReference>
<evidence type="ECO:0000259" key="4">
    <source>
        <dbReference type="Pfam" id="PF00254"/>
    </source>
</evidence>
<evidence type="ECO:0000256" key="1">
    <source>
        <dbReference type="ARBA" id="ARBA00000971"/>
    </source>
</evidence>
<dbReference type="AlphaFoldDB" id="A0A538SYF9"/>
<organism evidence="6 7">
    <name type="scientific">Eiseniibacteriota bacterium</name>
    <dbReference type="NCBI Taxonomy" id="2212470"/>
    <lineage>
        <taxon>Bacteria</taxon>
        <taxon>Candidatus Eiseniibacteriota</taxon>
    </lineage>
</organism>
<dbReference type="EMBL" id="VBOS01000180">
    <property type="protein sequence ID" value="TMQ56294.1"/>
    <property type="molecule type" value="Genomic_DNA"/>
</dbReference>
<feature type="non-terminal residue" evidence="6">
    <location>
        <position position="282"/>
    </location>
</feature>
<evidence type="ECO:0000313" key="6">
    <source>
        <dbReference type="EMBL" id="TMQ56294.1"/>
    </source>
</evidence>
<accession>A0A538SYF9</accession>
<dbReference type="InterPro" id="IPR027304">
    <property type="entry name" value="Trigger_fact/SurA_dom_sf"/>
</dbReference>